<proteinExistence type="predicted"/>
<evidence type="ECO:0000313" key="2">
    <source>
        <dbReference type="Proteomes" id="UP000824120"/>
    </source>
</evidence>
<comment type="caution">
    <text evidence="1">The sequence shown here is derived from an EMBL/GenBank/DDBJ whole genome shotgun (WGS) entry which is preliminary data.</text>
</comment>
<protein>
    <submittedName>
        <fullName evidence="1">Uncharacterized protein</fullName>
    </submittedName>
</protein>
<organism evidence="1 2">
    <name type="scientific">Solanum commersonii</name>
    <name type="common">Commerson's wild potato</name>
    <name type="synonym">Commerson's nightshade</name>
    <dbReference type="NCBI Taxonomy" id="4109"/>
    <lineage>
        <taxon>Eukaryota</taxon>
        <taxon>Viridiplantae</taxon>
        <taxon>Streptophyta</taxon>
        <taxon>Embryophyta</taxon>
        <taxon>Tracheophyta</taxon>
        <taxon>Spermatophyta</taxon>
        <taxon>Magnoliopsida</taxon>
        <taxon>eudicotyledons</taxon>
        <taxon>Gunneridae</taxon>
        <taxon>Pentapetalae</taxon>
        <taxon>asterids</taxon>
        <taxon>lamiids</taxon>
        <taxon>Solanales</taxon>
        <taxon>Solanaceae</taxon>
        <taxon>Solanoideae</taxon>
        <taxon>Solaneae</taxon>
        <taxon>Solanum</taxon>
    </lineage>
</organism>
<reference evidence="1 2" key="1">
    <citation type="submission" date="2020-09" db="EMBL/GenBank/DDBJ databases">
        <title>De no assembly of potato wild relative species, Solanum commersonii.</title>
        <authorList>
            <person name="Cho K."/>
        </authorList>
    </citation>
    <scope>NUCLEOTIDE SEQUENCE [LARGE SCALE GENOMIC DNA]</scope>
    <source>
        <strain evidence="1">LZ3.2</strain>
        <tissue evidence="1">Leaf</tissue>
    </source>
</reference>
<name>A0A9J6ATZ1_SOLCO</name>
<dbReference type="Proteomes" id="UP000824120">
    <property type="component" value="Chromosome 2"/>
</dbReference>
<gene>
    <name evidence="1" type="ORF">H5410_013232</name>
</gene>
<sequence>MARFSDTSLQRQLLSKLAEILPKCLAFGNTEIGNISPPRINLLPLTYYNNTMISLEELENQCLPISKLKKYATEWGTKIQMTLFNKNVHAWNKSFQLNQSYYIINEKLNGAKPNFLSVNKAPN</sequence>
<dbReference type="EMBL" id="JACXVP010000002">
    <property type="protein sequence ID" value="KAG5628014.1"/>
    <property type="molecule type" value="Genomic_DNA"/>
</dbReference>
<dbReference type="AlphaFoldDB" id="A0A9J6ATZ1"/>
<accession>A0A9J6ATZ1</accession>
<evidence type="ECO:0000313" key="1">
    <source>
        <dbReference type="EMBL" id="KAG5628014.1"/>
    </source>
</evidence>
<keyword evidence="2" id="KW-1185">Reference proteome</keyword>